<dbReference type="Proteomes" id="UP000821866">
    <property type="component" value="Chromosome 4"/>
</dbReference>
<sequence>MAGREFKKRQKVDDETAEDVLNKIGNGDVSDGDFSDDEKEEENKENIPANGQVSASMSSSAQPSTSQTPVTNLKEPAASKKFEIKRTKKEFAPRDVECDYNTKTASAPEQPVVYFSKYFTDDLFQDFADLTNSWVEYIRDANAEGLLKKDTMDMMAFQRDVARCLLSVNKPQKKHGRPSSENPQMMKRKAPNASPLPVSTLRYDGIHHWLQQMNIPNAQRCRREGCSSKSRFRCRKCDIFLCLTSQNDCFCLFHTK</sequence>
<dbReference type="PANTHER" id="PTHR47272:SF1">
    <property type="entry name" value="PIGGYBAC TRANSPOSABLE ELEMENT-DERIVED PROTEIN 3-LIKE"/>
    <property type="match status" value="1"/>
</dbReference>
<dbReference type="PANTHER" id="PTHR47272">
    <property type="entry name" value="DDE_TNP_1_7 DOMAIN-CONTAINING PROTEIN"/>
    <property type="match status" value="1"/>
</dbReference>
<feature type="compositionally biased region" description="Basic residues" evidence="1">
    <location>
        <begin position="1"/>
        <end position="10"/>
    </location>
</feature>
<evidence type="ECO:0000313" key="2">
    <source>
        <dbReference type="EMBL" id="KAH8027856.1"/>
    </source>
</evidence>
<dbReference type="VEuPathDB" id="VectorBase:LOC119176658"/>
<evidence type="ECO:0000256" key="1">
    <source>
        <dbReference type="SAM" id="MobiDB-lite"/>
    </source>
</evidence>
<reference evidence="2" key="1">
    <citation type="journal article" date="2020" name="Cell">
        <title>Large-Scale Comparative Analyses of Tick Genomes Elucidate Their Genetic Diversity and Vector Capacities.</title>
        <authorList>
            <consortium name="Tick Genome and Microbiome Consortium (TIGMIC)"/>
            <person name="Jia N."/>
            <person name="Wang J."/>
            <person name="Shi W."/>
            <person name="Du L."/>
            <person name="Sun Y."/>
            <person name="Zhan W."/>
            <person name="Jiang J.F."/>
            <person name="Wang Q."/>
            <person name="Zhang B."/>
            <person name="Ji P."/>
            <person name="Bell-Sakyi L."/>
            <person name="Cui X.M."/>
            <person name="Yuan T.T."/>
            <person name="Jiang B.G."/>
            <person name="Yang W.F."/>
            <person name="Lam T.T."/>
            <person name="Chang Q.C."/>
            <person name="Ding S.J."/>
            <person name="Wang X.J."/>
            <person name="Zhu J.G."/>
            <person name="Ruan X.D."/>
            <person name="Zhao L."/>
            <person name="Wei J.T."/>
            <person name="Ye R.Z."/>
            <person name="Que T.C."/>
            <person name="Du C.H."/>
            <person name="Zhou Y.H."/>
            <person name="Cheng J.X."/>
            <person name="Dai P.F."/>
            <person name="Guo W.B."/>
            <person name="Han X.H."/>
            <person name="Huang E.J."/>
            <person name="Li L.F."/>
            <person name="Wei W."/>
            <person name="Gao Y.C."/>
            <person name="Liu J.Z."/>
            <person name="Shao H.Z."/>
            <person name="Wang X."/>
            <person name="Wang C.C."/>
            <person name="Yang T.C."/>
            <person name="Huo Q.B."/>
            <person name="Li W."/>
            <person name="Chen H.Y."/>
            <person name="Chen S.E."/>
            <person name="Zhou L.G."/>
            <person name="Ni X.B."/>
            <person name="Tian J.H."/>
            <person name="Sheng Y."/>
            <person name="Liu T."/>
            <person name="Pan Y.S."/>
            <person name="Xia L.Y."/>
            <person name="Li J."/>
            <person name="Zhao F."/>
            <person name="Cao W.C."/>
        </authorList>
    </citation>
    <scope>NUCLEOTIDE SEQUENCE</scope>
    <source>
        <strain evidence="2">Rmic-2018</strain>
    </source>
</reference>
<name>A0A9J6E1F3_RHIMP</name>
<organism evidence="2 3">
    <name type="scientific">Rhipicephalus microplus</name>
    <name type="common">Cattle tick</name>
    <name type="synonym">Boophilus microplus</name>
    <dbReference type="NCBI Taxonomy" id="6941"/>
    <lineage>
        <taxon>Eukaryota</taxon>
        <taxon>Metazoa</taxon>
        <taxon>Ecdysozoa</taxon>
        <taxon>Arthropoda</taxon>
        <taxon>Chelicerata</taxon>
        <taxon>Arachnida</taxon>
        <taxon>Acari</taxon>
        <taxon>Parasitiformes</taxon>
        <taxon>Ixodida</taxon>
        <taxon>Ixodoidea</taxon>
        <taxon>Ixodidae</taxon>
        <taxon>Rhipicephalinae</taxon>
        <taxon>Rhipicephalus</taxon>
        <taxon>Boophilus</taxon>
    </lineage>
</organism>
<reference evidence="2" key="2">
    <citation type="submission" date="2021-09" db="EMBL/GenBank/DDBJ databases">
        <authorList>
            <person name="Jia N."/>
            <person name="Wang J."/>
            <person name="Shi W."/>
            <person name="Du L."/>
            <person name="Sun Y."/>
            <person name="Zhan W."/>
            <person name="Jiang J."/>
            <person name="Wang Q."/>
            <person name="Zhang B."/>
            <person name="Ji P."/>
            <person name="Sakyi L.B."/>
            <person name="Cui X."/>
            <person name="Yuan T."/>
            <person name="Jiang B."/>
            <person name="Yang W."/>
            <person name="Lam T.T.-Y."/>
            <person name="Chang Q."/>
            <person name="Ding S."/>
            <person name="Wang X."/>
            <person name="Zhu J."/>
            <person name="Ruan X."/>
            <person name="Zhao L."/>
            <person name="Wei J."/>
            <person name="Que T."/>
            <person name="Du C."/>
            <person name="Cheng J."/>
            <person name="Dai P."/>
            <person name="Han X."/>
            <person name="Huang E."/>
            <person name="Gao Y."/>
            <person name="Liu J."/>
            <person name="Shao H."/>
            <person name="Ye R."/>
            <person name="Li L."/>
            <person name="Wei W."/>
            <person name="Wang X."/>
            <person name="Wang C."/>
            <person name="Huo Q."/>
            <person name="Li W."/>
            <person name="Guo W."/>
            <person name="Chen H."/>
            <person name="Chen S."/>
            <person name="Zhou L."/>
            <person name="Zhou L."/>
            <person name="Ni X."/>
            <person name="Tian J."/>
            <person name="Zhou Y."/>
            <person name="Sheng Y."/>
            <person name="Liu T."/>
            <person name="Pan Y."/>
            <person name="Xia L."/>
            <person name="Li J."/>
            <person name="Zhao F."/>
            <person name="Cao W."/>
        </authorList>
    </citation>
    <scope>NUCLEOTIDE SEQUENCE</scope>
    <source>
        <strain evidence="2">Rmic-2018</strain>
        <tissue evidence="2">Larvae</tissue>
    </source>
</reference>
<feature type="region of interest" description="Disordered" evidence="1">
    <location>
        <begin position="1"/>
        <end position="78"/>
    </location>
</feature>
<comment type="caution">
    <text evidence="2">The sequence shown here is derived from an EMBL/GenBank/DDBJ whole genome shotgun (WGS) entry which is preliminary data.</text>
</comment>
<gene>
    <name evidence="2" type="ORF">HPB51_010502</name>
</gene>
<dbReference type="EMBL" id="JABSTU010000006">
    <property type="protein sequence ID" value="KAH8027856.1"/>
    <property type="molecule type" value="Genomic_DNA"/>
</dbReference>
<feature type="compositionally biased region" description="Low complexity" evidence="1">
    <location>
        <begin position="54"/>
        <end position="69"/>
    </location>
</feature>
<feature type="region of interest" description="Disordered" evidence="1">
    <location>
        <begin position="171"/>
        <end position="196"/>
    </location>
</feature>
<proteinExistence type="predicted"/>
<keyword evidence="3" id="KW-1185">Reference proteome</keyword>
<dbReference type="AlphaFoldDB" id="A0A9J6E1F3"/>
<evidence type="ECO:0000313" key="3">
    <source>
        <dbReference type="Proteomes" id="UP000821866"/>
    </source>
</evidence>
<protein>
    <submittedName>
        <fullName evidence="2">Uncharacterized protein</fullName>
    </submittedName>
</protein>
<accession>A0A9J6E1F3</accession>
<feature type="compositionally biased region" description="Acidic residues" evidence="1">
    <location>
        <begin position="30"/>
        <end position="40"/>
    </location>
</feature>